<evidence type="ECO:0000313" key="2">
    <source>
        <dbReference type="EMBL" id="PIN66777.1"/>
    </source>
</evidence>
<dbReference type="AlphaFoldDB" id="A0A2G9LJQ7"/>
<reference evidence="2 4" key="1">
    <citation type="submission" date="2017-09" db="EMBL/GenBank/DDBJ databases">
        <title>Depth-based differentiation of microbial function through sediment-hosted aquifers and enrichment of novel symbionts in the deep terrestrial subsurface.</title>
        <authorList>
            <person name="Probst A.J."/>
            <person name="Ladd B."/>
            <person name="Jarett J.K."/>
            <person name="Geller-Mcgrath D.E."/>
            <person name="Sieber C.M."/>
            <person name="Emerson J.B."/>
            <person name="Anantharaman K."/>
            <person name="Thomas B.C."/>
            <person name="Malmstrom R."/>
            <person name="Stieglmeier M."/>
            <person name="Klingl A."/>
            <person name="Woyke T."/>
            <person name="Ryan C.M."/>
            <person name="Banfield J.F."/>
        </authorList>
    </citation>
    <scope>NUCLEOTIDE SEQUENCE [LARGE SCALE GENOMIC DNA]</scope>
    <source>
        <strain evidence="2">CG18_big_fil_WC_8_21_14_2_50_31_19</strain>
        <strain evidence="3">CG_4_9_14_0_8_um_filter_31_21</strain>
    </source>
</reference>
<name>A0A2G9LJQ7_HUBC1</name>
<dbReference type="Gene3D" id="3.40.50.10740">
    <property type="entry name" value="Class I glutamine amidotransferase-like"/>
    <property type="match status" value="1"/>
</dbReference>
<dbReference type="SUPFAM" id="SSF52317">
    <property type="entry name" value="Class I glutamine amidotransferase-like"/>
    <property type="match status" value="1"/>
</dbReference>
<dbReference type="Proteomes" id="UP000231232">
    <property type="component" value="Unassembled WGS sequence"/>
</dbReference>
<dbReference type="Pfam" id="PF02016">
    <property type="entry name" value="Peptidase_S66"/>
    <property type="match status" value="1"/>
</dbReference>
<accession>A0A2H9RCE3</accession>
<dbReference type="InterPro" id="IPR003507">
    <property type="entry name" value="S66_fam"/>
</dbReference>
<dbReference type="Proteomes" id="UP000229789">
    <property type="component" value="Unassembled WGS sequence"/>
</dbReference>
<dbReference type="InterPro" id="IPR029062">
    <property type="entry name" value="Class_I_gatase-like"/>
</dbReference>
<reference evidence="5" key="2">
    <citation type="submission" date="2017-09" db="EMBL/GenBank/DDBJ databases">
        <title>Depth-based differentiation of microbial function through sediment-hosted aquifers and enrichment of novel symbionts in the deep terrestrial subsurface.</title>
        <authorList>
            <person name="Probst A.J."/>
            <person name="Ladd B."/>
            <person name="Jarett J.K."/>
            <person name="Geller-Mcgrath D.E."/>
            <person name="Sieber C.M.K."/>
            <person name="Emerson J.B."/>
            <person name="Anantharaman K."/>
            <person name="Thomas B.C."/>
            <person name="Malmstrom R."/>
            <person name="Stieglmeier M."/>
            <person name="Klingl A."/>
            <person name="Woyke T."/>
            <person name="Ryan C.M."/>
            <person name="Banfield J.F."/>
        </authorList>
    </citation>
    <scope>NUCLEOTIDE SEQUENCE [LARGE SCALE GENOMIC DNA]</scope>
</reference>
<proteinExistence type="predicted"/>
<dbReference type="EMBL" id="PCUF01000001">
    <property type="protein sequence ID" value="PIN66777.1"/>
    <property type="molecule type" value="Genomic_DNA"/>
</dbReference>
<sequence length="133" mass="14849">MSKVLKPKKLDIGYTIGIVAPSQPVLDKEGLKRGITILKKWGFKIKEGKTLRMEKWWMAGTPQDQAKEINNMYSDDHVKAIIAQAGGASAIKVLPFLDYDIIKRNPKPFIGMSDNNAYHLAMFSKVKLAGAFI</sequence>
<dbReference type="InterPro" id="IPR027478">
    <property type="entry name" value="LdcA_N"/>
</dbReference>
<dbReference type="EMBL" id="PFSX01000074">
    <property type="protein sequence ID" value="PJC01015.1"/>
    <property type="molecule type" value="Genomic_DNA"/>
</dbReference>
<evidence type="ECO:0000313" key="3">
    <source>
        <dbReference type="EMBL" id="PJC01015.1"/>
    </source>
</evidence>
<evidence type="ECO:0000259" key="1">
    <source>
        <dbReference type="Pfam" id="PF02016"/>
    </source>
</evidence>
<gene>
    <name evidence="3" type="ORF">CO072_02590</name>
    <name evidence="2" type="ORF">COW69_00030</name>
</gene>
<feature type="domain" description="LD-carboxypeptidase N-terminal" evidence="1">
    <location>
        <begin position="16"/>
        <end position="129"/>
    </location>
</feature>
<dbReference type="InterPro" id="IPR040449">
    <property type="entry name" value="Peptidase_S66_N"/>
</dbReference>
<protein>
    <recommendedName>
        <fullName evidence="1">LD-carboxypeptidase N-terminal domain-containing protein</fullName>
    </recommendedName>
</protein>
<evidence type="ECO:0000313" key="4">
    <source>
        <dbReference type="Proteomes" id="UP000229789"/>
    </source>
</evidence>
<dbReference type="PANTHER" id="PTHR30237">
    <property type="entry name" value="MURAMOYLTETRAPEPTIDE CARBOXYPEPTIDASE"/>
    <property type="match status" value="1"/>
</dbReference>
<evidence type="ECO:0000313" key="5">
    <source>
        <dbReference type="Proteomes" id="UP000231232"/>
    </source>
</evidence>
<dbReference type="PANTHER" id="PTHR30237:SF5">
    <property type="entry name" value="CARBOXYPEPTIDASE VC_A0337-RELATED"/>
    <property type="match status" value="1"/>
</dbReference>
<organism evidence="2 4">
    <name type="scientific">Huberarchaeum crystalense</name>
    <dbReference type="NCBI Taxonomy" id="2014257"/>
    <lineage>
        <taxon>Archaea</taxon>
        <taxon>Candidatus Huberarchaeota</taxon>
        <taxon>Candidatus Huberarchaeia</taxon>
        <taxon>Candidatus Huberarchaeales</taxon>
        <taxon>Candidatus Huberarchaeaceae</taxon>
        <taxon>Candidatus Huberarchaeum</taxon>
    </lineage>
</organism>
<accession>A0A2G9LJQ7</accession>
<comment type="caution">
    <text evidence="2">The sequence shown here is derived from an EMBL/GenBank/DDBJ whole genome shotgun (WGS) entry which is preliminary data.</text>
</comment>